<dbReference type="AlphaFoldDB" id="A0A6A5RFG6"/>
<feature type="region of interest" description="Disordered" evidence="1">
    <location>
        <begin position="1"/>
        <end position="85"/>
    </location>
</feature>
<evidence type="ECO:0000313" key="2">
    <source>
        <dbReference type="EMBL" id="KAF1927025.1"/>
    </source>
</evidence>
<gene>
    <name evidence="2" type="ORF">M421DRAFT_93595</name>
</gene>
<protein>
    <submittedName>
        <fullName evidence="2">Uncharacterized protein</fullName>
    </submittedName>
</protein>
<dbReference type="EMBL" id="ML978974">
    <property type="protein sequence ID" value="KAF1927025.1"/>
    <property type="molecule type" value="Genomic_DNA"/>
</dbReference>
<dbReference type="RefSeq" id="XP_033447277.1">
    <property type="nucleotide sequence ID" value="XM_033598126.1"/>
</dbReference>
<dbReference type="GeneID" id="54355793"/>
<feature type="region of interest" description="Disordered" evidence="1">
    <location>
        <begin position="328"/>
        <end position="362"/>
    </location>
</feature>
<evidence type="ECO:0000313" key="3">
    <source>
        <dbReference type="Proteomes" id="UP000800082"/>
    </source>
</evidence>
<feature type="region of interest" description="Disordered" evidence="1">
    <location>
        <begin position="673"/>
        <end position="692"/>
    </location>
</feature>
<dbReference type="Proteomes" id="UP000800082">
    <property type="component" value="Unassembled WGS sequence"/>
</dbReference>
<sequence length="692" mass="75027">MSAQKSSLKKALSSTSPSTIVPYKLLETTMPKLKIKSETSPEQSLSTTSSKPRGAIATLFAAPPADRKRDGDAPRPPTKYTPRPLPLRAYQDAYKHTQDQSALAKVKSEPNNIENSVFAVPTPAADPDLLPRGNTLVGGRFGTQAPPVALSLSSRPVSASKQTAIFTYPHHNFLANYFTPRSNQFLVNHCTVPTHTKTVQRAASMDSFGFGSGDGFGGGGGMDFNGLGTYTGIQDQMPQMVTLPLEEVQELHREVHVQKDVVSRLFDLNSQLITRVNILETRVGQLEENNAPFHTLPNSNIGAPFAAPMNASGLLDPRSTKALPSKVTRKQATRASAKRPVAVAFTAEDSGNPGRTKSRKKLQLQIPEGVPPAAPGMGIPTPMLSVSDPSNLALNLIDTIQAFHTAPPPTLVPSFPNTPRTPYTPGRIGPPDSYKKTTTSINKREIHNLNKSIPPAHVQLPMVPLTDTEVIVYFFNSLSKPSVSLRLYSRGWGPASIVQCLNEYREVDPPYLRNTCSVKCTTAIKLGRKLYGAEWEDEHRAVFADAEDAKATDLIRADENVTVDYFVRALGVKLKKHPSGQEGGIFAECVKYCIEKNVAYTMSSVFQLAMDLQNGKVPQHPASPALSDTVAPPRTLQAAKDDDETDGEWSDDEAHGSPSPLAQRSSFLGRTAGLINFTAGNTQHEDHDEKGA</sequence>
<reference evidence="2" key="1">
    <citation type="journal article" date="2020" name="Stud. Mycol.">
        <title>101 Dothideomycetes genomes: a test case for predicting lifestyles and emergence of pathogens.</title>
        <authorList>
            <person name="Haridas S."/>
            <person name="Albert R."/>
            <person name="Binder M."/>
            <person name="Bloem J."/>
            <person name="Labutti K."/>
            <person name="Salamov A."/>
            <person name="Andreopoulos B."/>
            <person name="Baker S."/>
            <person name="Barry K."/>
            <person name="Bills G."/>
            <person name="Bluhm B."/>
            <person name="Cannon C."/>
            <person name="Castanera R."/>
            <person name="Culley D."/>
            <person name="Daum C."/>
            <person name="Ezra D."/>
            <person name="Gonzalez J."/>
            <person name="Henrissat B."/>
            <person name="Kuo A."/>
            <person name="Liang C."/>
            <person name="Lipzen A."/>
            <person name="Lutzoni F."/>
            <person name="Magnuson J."/>
            <person name="Mondo S."/>
            <person name="Nolan M."/>
            <person name="Ohm R."/>
            <person name="Pangilinan J."/>
            <person name="Park H.-J."/>
            <person name="Ramirez L."/>
            <person name="Alfaro M."/>
            <person name="Sun H."/>
            <person name="Tritt A."/>
            <person name="Yoshinaga Y."/>
            <person name="Zwiers L.-H."/>
            <person name="Turgeon B."/>
            <person name="Goodwin S."/>
            <person name="Spatafora J."/>
            <person name="Crous P."/>
            <person name="Grigoriev I."/>
        </authorList>
    </citation>
    <scope>NUCLEOTIDE SEQUENCE</scope>
    <source>
        <strain evidence="2">CBS 183.55</strain>
    </source>
</reference>
<feature type="compositionally biased region" description="Polar residues" evidence="1">
    <location>
        <begin position="38"/>
        <end position="51"/>
    </location>
</feature>
<organism evidence="2 3">
    <name type="scientific">Didymella exigua CBS 183.55</name>
    <dbReference type="NCBI Taxonomy" id="1150837"/>
    <lineage>
        <taxon>Eukaryota</taxon>
        <taxon>Fungi</taxon>
        <taxon>Dikarya</taxon>
        <taxon>Ascomycota</taxon>
        <taxon>Pezizomycotina</taxon>
        <taxon>Dothideomycetes</taxon>
        <taxon>Pleosporomycetidae</taxon>
        <taxon>Pleosporales</taxon>
        <taxon>Pleosporineae</taxon>
        <taxon>Didymellaceae</taxon>
        <taxon>Didymella</taxon>
    </lineage>
</organism>
<feature type="region of interest" description="Disordered" evidence="1">
    <location>
        <begin position="616"/>
        <end position="665"/>
    </location>
</feature>
<feature type="compositionally biased region" description="Pro residues" evidence="1">
    <location>
        <begin position="74"/>
        <end position="85"/>
    </location>
</feature>
<accession>A0A6A5RFG6</accession>
<feature type="compositionally biased region" description="Basic and acidic residues" evidence="1">
    <location>
        <begin position="683"/>
        <end position="692"/>
    </location>
</feature>
<feature type="compositionally biased region" description="Acidic residues" evidence="1">
    <location>
        <begin position="641"/>
        <end position="651"/>
    </location>
</feature>
<keyword evidence="3" id="KW-1185">Reference proteome</keyword>
<name>A0A6A5RFG6_9PLEO</name>
<dbReference type="OrthoDB" id="3792684at2759"/>
<proteinExistence type="predicted"/>
<feature type="compositionally biased region" description="Low complexity" evidence="1">
    <location>
        <begin position="1"/>
        <end position="19"/>
    </location>
</feature>
<evidence type="ECO:0000256" key="1">
    <source>
        <dbReference type="SAM" id="MobiDB-lite"/>
    </source>
</evidence>